<reference evidence="5" key="1">
    <citation type="submission" date="2015-01" db="EMBL/GenBank/DDBJ databases">
        <authorList>
            <person name="Manzoor Shahid"/>
            <person name="Zubair Saima"/>
        </authorList>
    </citation>
    <scope>NUCLEOTIDE SEQUENCE [LARGE SCALE GENOMIC DNA]</scope>
    <source>
        <strain evidence="5">V1</strain>
    </source>
</reference>
<dbReference type="CDD" id="cd05819">
    <property type="entry name" value="NHL"/>
    <property type="match status" value="1"/>
</dbReference>
<reference evidence="3" key="2">
    <citation type="submission" date="2015-01" db="EMBL/GenBank/DDBJ databases">
        <authorList>
            <person name="Xiang T."/>
            <person name="Song Y."/>
            <person name="Huang L."/>
            <person name="Wang B."/>
            <person name="Wu P."/>
        </authorList>
    </citation>
    <scope>NUCLEOTIDE SEQUENCE [LARGE SCALE GENOMIC DNA]</scope>
    <source>
        <strain evidence="3">V1</strain>
    </source>
</reference>
<dbReference type="InterPro" id="IPR001258">
    <property type="entry name" value="NHL_repeat"/>
</dbReference>
<evidence type="ECO:0000313" key="3">
    <source>
        <dbReference type="EMBL" id="CEM62986.1"/>
    </source>
</evidence>
<dbReference type="InterPro" id="IPR050952">
    <property type="entry name" value="TRIM-NHL_E3_ligases"/>
</dbReference>
<keyword evidence="1" id="KW-0677">Repeat</keyword>
<evidence type="ECO:0000256" key="2">
    <source>
        <dbReference type="PROSITE-ProRule" id="PRU00504"/>
    </source>
</evidence>
<keyword evidence="5" id="KW-1185">Reference proteome</keyword>
<dbReference type="InterPro" id="IPR036465">
    <property type="entry name" value="vWFA_dom_sf"/>
</dbReference>
<dbReference type="RefSeq" id="WP_024752415.1">
    <property type="nucleotide sequence ID" value="NZ_CDNC01000047.1"/>
</dbReference>
<dbReference type="Gene3D" id="1.25.40.10">
    <property type="entry name" value="Tetratricopeptide repeat domain"/>
    <property type="match status" value="1"/>
</dbReference>
<name>A0A0B7H223_TREPH</name>
<dbReference type="InterPro" id="IPR011042">
    <property type="entry name" value="6-blade_b-propeller_TolB-like"/>
</dbReference>
<feature type="repeat" description="NHL" evidence="2">
    <location>
        <begin position="229"/>
        <end position="272"/>
    </location>
</feature>
<dbReference type="SUPFAM" id="SSF48452">
    <property type="entry name" value="TPR-like"/>
    <property type="match status" value="1"/>
</dbReference>
<evidence type="ECO:0000256" key="1">
    <source>
        <dbReference type="ARBA" id="ARBA00022737"/>
    </source>
</evidence>
<dbReference type="SUPFAM" id="SSF53300">
    <property type="entry name" value="vWA-like"/>
    <property type="match status" value="1"/>
</dbReference>
<dbReference type="EMBL" id="CP042817">
    <property type="protein sequence ID" value="QEJ99652.1"/>
    <property type="molecule type" value="Genomic_DNA"/>
</dbReference>
<gene>
    <name evidence="4" type="ORF">FUT82_11740</name>
    <name evidence="3" type="ORF">TPHV1_510053</name>
</gene>
<accession>A0A0B7H223</accession>
<dbReference type="Gene3D" id="2.120.10.30">
    <property type="entry name" value="TolB, C-terminal domain"/>
    <property type="match status" value="1"/>
</dbReference>
<dbReference type="SUPFAM" id="SSF101898">
    <property type="entry name" value="NHL repeat"/>
    <property type="match status" value="1"/>
</dbReference>
<dbReference type="PANTHER" id="PTHR24104">
    <property type="entry name" value="E3 UBIQUITIN-PROTEIN LIGASE NHLRC1-RELATED"/>
    <property type="match status" value="1"/>
</dbReference>
<dbReference type="EMBL" id="CDNC01000047">
    <property type="protein sequence ID" value="CEM62986.1"/>
    <property type="molecule type" value="Genomic_DNA"/>
</dbReference>
<dbReference type="Proteomes" id="UP000323594">
    <property type="component" value="Chromosome"/>
</dbReference>
<dbReference type="Pfam" id="PF13414">
    <property type="entry name" value="TPR_11"/>
    <property type="match status" value="1"/>
</dbReference>
<dbReference type="OrthoDB" id="9792285at2"/>
<evidence type="ECO:0000313" key="6">
    <source>
        <dbReference type="Proteomes" id="UP000323594"/>
    </source>
</evidence>
<dbReference type="PROSITE" id="PS51125">
    <property type="entry name" value="NHL"/>
    <property type="match status" value="1"/>
</dbReference>
<evidence type="ECO:0000313" key="4">
    <source>
        <dbReference type="EMBL" id="QEJ99652.1"/>
    </source>
</evidence>
<dbReference type="AlphaFoldDB" id="A0A0B7H223"/>
<protein>
    <submittedName>
        <fullName evidence="3">Tetratricopeptide repeat protein</fullName>
    </submittedName>
</protein>
<dbReference type="Pfam" id="PF17170">
    <property type="entry name" value="DUF5128"/>
    <property type="match status" value="1"/>
</dbReference>
<dbReference type="Proteomes" id="UP000042527">
    <property type="component" value="Unassembled WGS sequence"/>
</dbReference>
<organism evidence="3 5">
    <name type="scientific">Treponema phagedenis</name>
    <dbReference type="NCBI Taxonomy" id="162"/>
    <lineage>
        <taxon>Bacteria</taxon>
        <taxon>Pseudomonadati</taxon>
        <taxon>Spirochaetota</taxon>
        <taxon>Spirochaetia</taxon>
        <taxon>Spirochaetales</taxon>
        <taxon>Treponemataceae</taxon>
        <taxon>Treponema</taxon>
    </lineage>
</organism>
<dbReference type="GeneID" id="57753267"/>
<dbReference type="Gene3D" id="3.40.50.410">
    <property type="entry name" value="von Willebrand factor, type A domain"/>
    <property type="match status" value="1"/>
</dbReference>
<proteinExistence type="predicted"/>
<sequence>MKHGILKNIFLFFLFFCFTGVNLRAQTNSLQPKITTADTALGSEEFRRGVQAYYRGAFNDAIRLLEKALSYIPENPLILEWLGNAYYRSGVEGSALQHWEHAEETEFGSILLKNKIEIVKERRNMLPDFPDMLTFSESISFSALNDGNYLFRRPASIVSMPDGSFWLTAYGSNELIRFDVNGVILTRTKGPIQGFDRPFDVIRMHNGDLLVSEFAADRISRLTKDGKFISSFGTKGRGNGEFIGPQFLAVDNYDNIYVTDFGNARIVVFSPDGKALFTFGNKDGIFPGFIAPAGIAIINGLLYAADAVKGCIYTFDTAGNYIGTLLPDDSLKYIESMRVWKNNLLVSSLSTVSLIDISLASIYRIASLGAAPSRIIGVAPDANGNIVLADYKNEKIEIVSHITELAGGLFVTIERVYSDRFPKVTVNLRVQNRNGTPVVGLNDSNFLITEENHPVNDLKLEGSAYLNDNCDICILVDQAPSSDEEKKLIQSAIKEIAKAMGEKGQIHIVSASNIPVLEGKFSPSQLVSEDFHFKAGQSAHRKFDLGLRLAATELINAEQKRAVIFLSSDNTFAHSFDRYGINDLTAYLNNNMIKFYAVSLKKQASSTELNYLAAKTGGKTAYIYAERGIAPLIQDLLEAPIGTYMLSYTSILPTDFGRAYLPIEAEVHILSRSGKDKTGYFAPLE</sequence>
<evidence type="ECO:0000313" key="5">
    <source>
        <dbReference type="Proteomes" id="UP000042527"/>
    </source>
</evidence>
<reference evidence="4 6" key="3">
    <citation type="submission" date="2019-08" db="EMBL/GenBank/DDBJ databases">
        <authorList>
            <person name="Kuhnert P."/>
        </authorList>
    </citation>
    <scope>NUCLEOTIDE SEQUENCE [LARGE SCALE GENOMIC DNA]</scope>
    <source>
        <strain evidence="4 6">B36.5</strain>
    </source>
</reference>
<dbReference type="InterPro" id="IPR011990">
    <property type="entry name" value="TPR-like_helical_dom_sf"/>
</dbReference>